<organism evidence="1 2">
    <name type="scientific">Coniosporium uncinatum</name>
    <dbReference type="NCBI Taxonomy" id="93489"/>
    <lineage>
        <taxon>Eukaryota</taxon>
        <taxon>Fungi</taxon>
        <taxon>Dikarya</taxon>
        <taxon>Ascomycota</taxon>
        <taxon>Pezizomycotina</taxon>
        <taxon>Dothideomycetes</taxon>
        <taxon>Dothideomycetes incertae sedis</taxon>
        <taxon>Coniosporium</taxon>
    </lineage>
</organism>
<reference evidence="1" key="1">
    <citation type="submission" date="2024-09" db="EMBL/GenBank/DDBJ databases">
        <title>Black Yeasts Isolated from many extreme environments.</title>
        <authorList>
            <person name="Coleine C."/>
            <person name="Stajich J.E."/>
            <person name="Selbmann L."/>
        </authorList>
    </citation>
    <scope>NUCLEOTIDE SEQUENCE</scope>
    <source>
        <strain evidence="1">CCFEE 5737</strain>
    </source>
</reference>
<keyword evidence="2" id="KW-1185">Reference proteome</keyword>
<evidence type="ECO:0000313" key="2">
    <source>
        <dbReference type="Proteomes" id="UP001186974"/>
    </source>
</evidence>
<comment type="caution">
    <text evidence="1">The sequence shown here is derived from an EMBL/GenBank/DDBJ whole genome shotgun (WGS) entry which is preliminary data.</text>
</comment>
<sequence length="204" mass="21352">MHFSKNFGLLGLFALSAVAAPSKKVESFVADYEDLPGNVAGLPNVNGPPTPYLDLDYSGVVVASNSPLSVIAVSTPSGKNYLATNPGQSPDIKVHSNIAYCNFNSLLIGTYLSTANGDVAPAVDSTVRFTGTTTSGKTITQDYNYRTGVSNLNGVALQTAFDKSVALKNFNKITDLTITVVNSAGAVALTGINLDRLAYTCYAK</sequence>
<gene>
    <name evidence="1" type="ORF">LTS18_010257</name>
</gene>
<name>A0ACC3DCB6_9PEZI</name>
<proteinExistence type="predicted"/>
<dbReference type="EMBL" id="JAWDJW010006362">
    <property type="protein sequence ID" value="KAK3065104.1"/>
    <property type="molecule type" value="Genomic_DNA"/>
</dbReference>
<accession>A0ACC3DCB6</accession>
<evidence type="ECO:0000313" key="1">
    <source>
        <dbReference type="EMBL" id="KAK3065104.1"/>
    </source>
</evidence>
<protein>
    <submittedName>
        <fullName evidence="1">Uncharacterized protein</fullName>
    </submittedName>
</protein>
<dbReference type="Proteomes" id="UP001186974">
    <property type="component" value="Unassembled WGS sequence"/>
</dbReference>